<comment type="caution">
    <text evidence="2">The sequence shown here is derived from an EMBL/GenBank/DDBJ whole genome shotgun (WGS) entry which is preliminary data.</text>
</comment>
<keyword evidence="1" id="KW-0472">Membrane</keyword>
<name>A0AAV8X6R9_9CUCU</name>
<protein>
    <submittedName>
        <fullName evidence="2">Uncharacterized protein</fullName>
    </submittedName>
</protein>
<gene>
    <name evidence="2" type="ORF">NQ314_013591</name>
</gene>
<dbReference type="Proteomes" id="UP001162156">
    <property type="component" value="Unassembled WGS sequence"/>
</dbReference>
<organism evidence="2 3">
    <name type="scientific">Rhamnusium bicolor</name>
    <dbReference type="NCBI Taxonomy" id="1586634"/>
    <lineage>
        <taxon>Eukaryota</taxon>
        <taxon>Metazoa</taxon>
        <taxon>Ecdysozoa</taxon>
        <taxon>Arthropoda</taxon>
        <taxon>Hexapoda</taxon>
        <taxon>Insecta</taxon>
        <taxon>Pterygota</taxon>
        <taxon>Neoptera</taxon>
        <taxon>Endopterygota</taxon>
        <taxon>Coleoptera</taxon>
        <taxon>Polyphaga</taxon>
        <taxon>Cucujiformia</taxon>
        <taxon>Chrysomeloidea</taxon>
        <taxon>Cerambycidae</taxon>
        <taxon>Lepturinae</taxon>
        <taxon>Rhagiini</taxon>
        <taxon>Rhamnusium</taxon>
    </lineage>
</organism>
<accession>A0AAV8X6R9</accession>
<evidence type="ECO:0000313" key="2">
    <source>
        <dbReference type="EMBL" id="KAJ8934132.1"/>
    </source>
</evidence>
<sequence length="63" mass="6786">MCAMLLSDSKTEQVLLFGAVQVTLSIASLQYVGLPLLGLTLRGETNKEFGLISIMTGSAFLFF</sequence>
<keyword evidence="1" id="KW-0812">Transmembrane</keyword>
<evidence type="ECO:0000313" key="3">
    <source>
        <dbReference type="Proteomes" id="UP001162156"/>
    </source>
</evidence>
<feature type="transmembrane region" description="Helical" evidence="1">
    <location>
        <begin position="14"/>
        <end position="37"/>
    </location>
</feature>
<keyword evidence="1" id="KW-1133">Transmembrane helix</keyword>
<dbReference type="AlphaFoldDB" id="A0AAV8X6R9"/>
<reference evidence="2" key="1">
    <citation type="journal article" date="2023" name="Insect Mol. Biol.">
        <title>Genome sequencing provides insights into the evolution of gene families encoding plant cell wall-degrading enzymes in longhorned beetles.</title>
        <authorList>
            <person name="Shin N.R."/>
            <person name="Okamura Y."/>
            <person name="Kirsch R."/>
            <person name="Pauchet Y."/>
        </authorList>
    </citation>
    <scope>NUCLEOTIDE SEQUENCE</scope>
    <source>
        <strain evidence="2">RBIC_L_NR</strain>
    </source>
</reference>
<proteinExistence type="predicted"/>
<dbReference type="EMBL" id="JANEYF010003767">
    <property type="protein sequence ID" value="KAJ8934132.1"/>
    <property type="molecule type" value="Genomic_DNA"/>
</dbReference>
<evidence type="ECO:0000256" key="1">
    <source>
        <dbReference type="SAM" id="Phobius"/>
    </source>
</evidence>
<keyword evidence="3" id="KW-1185">Reference proteome</keyword>